<protein>
    <recommendedName>
        <fullName evidence="4">Ricin-type beta-trefoil lectin protein</fullName>
    </recommendedName>
</protein>
<feature type="chain" id="PRO_5040755312" description="Ricin-type beta-trefoil lectin protein" evidence="1">
    <location>
        <begin position="29"/>
        <end position="188"/>
    </location>
</feature>
<reference evidence="2" key="1">
    <citation type="journal article" date="2014" name="Int. J. Syst. Evol. Microbiol.">
        <title>Complete genome sequence of Corynebacterium casei LMG S-19264T (=DSM 44701T), isolated from a smear-ripened cheese.</title>
        <authorList>
            <consortium name="US DOE Joint Genome Institute (JGI-PGF)"/>
            <person name="Walter F."/>
            <person name="Albersmeier A."/>
            <person name="Kalinowski J."/>
            <person name="Ruckert C."/>
        </authorList>
    </citation>
    <scope>NUCLEOTIDE SEQUENCE</scope>
    <source>
        <strain evidence="2">VKM Ac-1321</strain>
    </source>
</reference>
<evidence type="ECO:0008006" key="4">
    <source>
        <dbReference type="Google" id="ProtNLM"/>
    </source>
</evidence>
<comment type="caution">
    <text evidence="2">The sequence shown here is derived from an EMBL/GenBank/DDBJ whole genome shotgun (WGS) entry which is preliminary data.</text>
</comment>
<dbReference type="InterPro" id="IPR035992">
    <property type="entry name" value="Ricin_B-like_lectins"/>
</dbReference>
<name>A0A9W6KJD4_9ACTN</name>
<reference evidence="2" key="2">
    <citation type="submission" date="2023-01" db="EMBL/GenBank/DDBJ databases">
        <authorList>
            <person name="Sun Q."/>
            <person name="Evtushenko L."/>
        </authorList>
    </citation>
    <scope>NUCLEOTIDE SEQUENCE</scope>
    <source>
        <strain evidence="2">VKM Ac-1321</strain>
    </source>
</reference>
<dbReference type="EMBL" id="BSFP01000022">
    <property type="protein sequence ID" value="GLL02283.1"/>
    <property type="molecule type" value="Genomic_DNA"/>
</dbReference>
<evidence type="ECO:0000256" key="1">
    <source>
        <dbReference type="SAM" id="SignalP"/>
    </source>
</evidence>
<dbReference type="SUPFAM" id="SSF50370">
    <property type="entry name" value="Ricin B-like lectins"/>
    <property type="match status" value="1"/>
</dbReference>
<evidence type="ECO:0000313" key="2">
    <source>
        <dbReference type="EMBL" id="GLL02283.1"/>
    </source>
</evidence>
<dbReference type="Proteomes" id="UP001143480">
    <property type="component" value="Unassembled WGS sequence"/>
</dbReference>
<sequence length="188" mass="19615">MRLMLRSSAALALAVAAIAAGLASPAAAAPAGAQAAAVTYTQTSLNLGLRLTNSNAGTVVASKPASGDARQRWVEPGRTVYVNGAAKSGYELRPADNSAYCVTDQGVNQRVTLTSCGSLATQVWQWVPGRSVNGKSYMFWVNAQTGGKLMFDTFTSEGSYPSFTVISSGTKYTPGTAGEACQLWFESQ</sequence>
<dbReference type="RefSeq" id="WP_271189363.1">
    <property type="nucleotide sequence ID" value="NZ_BSFP01000022.1"/>
</dbReference>
<keyword evidence="1" id="KW-0732">Signal</keyword>
<gene>
    <name evidence="2" type="ORF">GCM10017581_040250</name>
</gene>
<organism evidence="2 3">
    <name type="scientific">Dactylosporangium matsuzakiense</name>
    <dbReference type="NCBI Taxonomy" id="53360"/>
    <lineage>
        <taxon>Bacteria</taxon>
        <taxon>Bacillati</taxon>
        <taxon>Actinomycetota</taxon>
        <taxon>Actinomycetes</taxon>
        <taxon>Micromonosporales</taxon>
        <taxon>Micromonosporaceae</taxon>
        <taxon>Dactylosporangium</taxon>
    </lineage>
</organism>
<evidence type="ECO:0000313" key="3">
    <source>
        <dbReference type="Proteomes" id="UP001143480"/>
    </source>
</evidence>
<proteinExistence type="predicted"/>
<feature type="signal peptide" evidence="1">
    <location>
        <begin position="1"/>
        <end position="28"/>
    </location>
</feature>
<keyword evidence="3" id="KW-1185">Reference proteome</keyword>
<dbReference type="AlphaFoldDB" id="A0A9W6KJD4"/>
<accession>A0A9W6KJD4</accession>